<keyword evidence="4" id="KW-1185">Reference proteome</keyword>
<gene>
    <name evidence="3" type="ORF">SCHPADRAFT_996903</name>
</gene>
<organism evidence="3 4">
    <name type="scientific">Schizopora paradoxa</name>
    <dbReference type="NCBI Taxonomy" id="27342"/>
    <lineage>
        <taxon>Eukaryota</taxon>
        <taxon>Fungi</taxon>
        <taxon>Dikarya</taxon>
        <taxon>Basidiomycota</taxon>
        <taxon>Agaricomycotina</taxon>
        <taxon>Agaricomycetes</taxon>
        <taxon>Hymenochaetales</taxon>
        <taxon>Schizoporaceae</taxon>
        <taxon>Schizopora</taxon>
    </lineage>
</organism>
<dbReference type="InterPro" id="IPR035899">
    <property type="entry name" value="DBL_dom_sf"/>
</dbReference>
<protein>
    <recommendedName>
        <fullName evidence="2">DH domain-containing protein</fullName>
    </recommendedName>
</protein>
<dbReference type="Pfam" id="PF00621">
    <property type="entry name" value="RhoGEF"/>
    <property type="match status" value="1"/>
</dbReference>
<dbReference type="PANTHER" id="PTHR46572">
    <property type="entry name" value="RHO1 GDP-GTP EXCHANGE PROTEIN 1-RELATED"/>
    <property type="match status" value="1"/>
</dbReference>
<accession>A0A0H2RX60</accession>
<dbReference type="PANTHER" id="PTHR46572:SF1">
    <property type="entry name" value="RHO1 GUANINE NUCLEOTIDE EXCHANGE FACTOR TUS1"/>
    <property type="match status" value="1"/>
</dbReference>
<dbReference type="OrthoDB" id="2272012at2759"/>
<dbReference type="InParanoid" id="A0A0H2RX60"/>
<reference evidence="3 4" key="1">
    <citation type="submission" date="2015-04" db="EMBL/GenBank/DDBJ databases">
        <title>Complete genome sequence of Schizopora paradoxa KUC8140, a cosmopolitan wood degrader in East Asia.</title>
        <authorList>
            <consortium name="DOE Joint Genome Institute"/>
            <person name="Min B."/>
            <person name="Park H."/>
            <person name="Jang Y."/>
            <person name="Kim J.-J."/>
            <person name="Kim K.H."/>
            <person name="Pangilinan J."/>
            <person name="Lipzen A."/>
            <person name="Riley R."/>
            <person name="Grigoriev I.V."/>
            <person name="Spatafora J.W."/>
            <person name="Choi I.-G."/>
        </authorList>
    </citation>
    <scope>NUCLEOTIDE SEQUENCE [LARGE SCALE GENOMIC DNA]</scope>
    <source>
        <strain evidence="3 4">KUC8140</strain>
    </source>
</reference>
<dbReference type="PROSITE" id="PS50010">
    <property type="entry name" value="DH_2"/>
    <property type="match status" value="1"/>
</dbReference>
<dbReference type="AlphaFoldDB" id="A0A0H2RX60"/>
<evidence type="ECO:0000313" key="3">
    <source>
        <dbReference type="EMBL" id="KLO13998.1"/>
    </source>
</evidence>
<feature type="domain" description="DH" evidence="2">
    <location>
        <begin position="225"/>
        <end position="405"/>
    </location>
</feature>
<dbReference type="GO" id="GO:0005085">
    <property type="term" value="F:guanyl-nucleotide exchange factor activity"/>
    <property type="evidence" value="ECO:0007669"/>
    <property type="project" value="UniProtKB-KW"/>
</dbReference>
<name>A0A0H2RX60_9AGAM</name>
<evidence type="ECO:0000259" key="2">
    <source>
        <dbReference type="PROSITE" id="PS50010"/>
    </source>
</evidence>
<dbReference type="EMBL" id="KQ085950">
    <property type="protein sequence ID" value="KLO13998.1"/>
    <property type="molecule type" value="Genomic_DNA"/>
</dbReference>
<dbReference type="Gene3D" id="1.20.900.10">
    <property type="entry name" value="Dbl homology (DH) domain"/>
    <property type="match status" value="1"/>
</dbReference>
<evidence type="ECO:0000256" key="1">
    <source>
        <dbReference type="ARBA" id="ARBA00022658"/>
    </source>
</evidence>
<dbReference type="Pfam" id="PF00780">
    <property type="entry name" value="CNH"/>
    <property type="match status" value="1"/>
</dbReference>
<dbReference type="Proteomes" id="UP000053477">
    <property type="component" value="Unassembled WGS sequence"/>
</dbReference>
<sequence length="952" mass="109133">MSTLQADELLMFINLKQTFKNREEDYTRRLEEGIRLYVSPLELSTPHGDRGRADDIYADIDVKGTWSIREIANVHRSFQSIIPSSTSPEHEWVDFFHGANSAIRELYIEYVALIPLAIKRFEFEYLRNAAYRNSLENEDAAKEFFYLPWSHLNLYTRLLLHVEKLPGVGELFSDVAVAAEKIHFDANMNMLRCMSVKDMNEEIFPKWFRIMAIHARPVWTRDTYTSKQLAMDILMHEAWYVKQLVDVHEVFIKALEDSLYPLKGLTSFLSSTMGGLTEMALTHQELLRDLLERQIGESPALDASNALDIVFHWLTHLDGVYSDYFLNREDRRFLLTKTRKEDERFDRFVEILRSPQNVDPMDMDEILNLPLQYFQFFNDISLKIPKETASGTPLHTTAARLRKIVMPPSKLTKFNDRFTQPAPHALDLLDSNRQLLFSYTGQIFNDKRNAFIEVGIVILDNYLLMLRANSNREREVSFDFVNPPLPVGLVKSVTLLDPLVRKQGGKSTELYPISLELHDFKIPWRRDVRHDTETTRFFLESAMERDLLSQTLDSLSSDNRDSSQELSAENKLSYKSIEKNEVQYALSFYSRGKIFVAIEEHLLMFDLVAHGLIIMDLSTENLSKFNKNGKTYKQAAVVGEGSSVLLSSSTGFDLFSTQDYLKEVESAHPDMKRAIMPSSFLSVVELPAKSGIPIWFSVGRMASTIQRECIAYVTKERLRIRSGYMLRRLTIDASSNIESVTDVIKLPANDEPLDVVVLSNAFALLFTMGTIMIVHESGEMVHKIEANRPVGYFPFGIIRANKDTILICGEDGGIYRNSDGSPITTTTSSNSLPLCNIEWELQWEKMVFVPPLIFGFSNDLVEIRNVYTGGLVQIVKLEGKYRHVSRFIWTPGDAGHGDDGRRDGEASILSKWCLVAMTDKTIVRFLPRLAADSFDRRLFDVEFKFTEHKLSI</sequence>
<dbReference type="InterPro" id="IPR001180">
    <property type="entry name" value="CNH_dom"/>
</dbReference>
<keyword evidence="1" id="KW-0344">Guanine-nucleotide releasing factor</keyword>
<dbReference type="STRING" id="27342.A0A0H2RX60"/>
<evidence type="ECO:0000313" key="4">
    <source>
        <dbReference type="Proteomes" id="UP000053477"/>
    </source>
</evidence>
<dbReference type="InterPro" id="IPR000219">
    <property type="entry name" value="DH_dom"/>
</dbReference>
<proteinExistence type="predicted"/>
<dbReference type="SUPFAM" id="SSF48065">
    <property type="entry name" value="DBL homology domain (DH-domain)"/>
    <property type="match status" value="2"/>
</dbReference>
<dbReference type="InterPro" id="IPR052233">
    <property type="entry name" value="Rho-type_GEFs"/>
</dbReference>